<protein>
    <recommendedName>
        <fullName evidence="1">DUF5672 domain-containing protein</fullName>
    </recommendedName>
</protein>
<dbReference type="Proteomes" id="UP000596827">
    <property type="component" value="Unassembled WGS sequence"/>
</dbReference>
<proteinExistence type="predicted"/>
<sequence length="294" mass="32943">MGDFRSITAVCVDTLNHELALDACSRMARLGFAQVVLVTDEAIRPYLEATPVEGLRVDFIQPLRGRGAYSNYILRSLGRHFATPFVLVFQWDGFVIDPAAWRAEFMDCDYIGAIFAREDRADGQRRVGNGGFSLRSAKLVNAIERMVTEDTDLPEDYAICCVAADHLEREESIRYAPVELARHFSVENQNSARARRTEPHLYADTTFGFHGFFNFHLALGDPELLDLVDNRLGNSRRSVLTSWNTGLLIERLLQSGREKTALAIGVRAAGLLGLDPDRANLNDVFTACVRRVVY</sequence>
<evidence type="ECO:0000313" key="3">
    <source>
        <dbReference type="Proteomes" id="UP000596827"/>
    </source>
</evidence>
<dbReference type="EMBL" id="JACORU010000010">
    <property type="protein sequence ID" value="MBC5767333.1"/>
    <property type="molecule type" value="Genomic_DNA"/>
</dbReference>
<evidence type="ECO:0000259" key="1">
    <source>
        <dbReference type="Pfam" id="PF18922"/>
    </source>
</evidence>
<organism evidence="2 3">
    <name type="scientific">Ramlibacter albus</name>
    <dbReference type="NCBI Taxonomy" id="2079448"/>
    <lineage>
        <taxon>Bacteria</taxon>
        <taxon>Pseudomonadati</taxon>
        <taxon>Pseudomonadota</taxon>
        <taxon>Betaproteobacteria</taxon>
        <taxon>Burkholderiales</taxon>
        <taxon>Comamonadaceae</taxon>
        <taxon>Ramlibacter</taxon>
    </lineage>
</organism>
<reference evidence="2" key="1">
    <citation type="submission" date="2020-08" db="EMBL/GenBank/DDBJ databases">
        <title>Ramlibacter sp. GTP1 16S ribosomal RNA gene genome sequencing and assembly.</title>
        <authorList>
            <person name="Kang M."/>
        </authorList>
    </citation>
    <scope>NUCLEOTIDE SEQUENCE</scope>
    <source>
        <strain evidence="2">GTP1</strain>
    </source>
</reference>
<feature type="domain" description="DUF5672" evidence="1">
    <location>
        <begin position="81"/>
        <end position="196"/>
    </location>
</feature>
<dbReference type="Pfam" id="PF18922">
    <property type="entry name" value="DUF5672"/>
    <property type="match status" value="1"/>
</dbReference>
<keyword evidence="3" id="KW-1185">Reference proteome</keyword>
<gene>
    <name evidence="2" type="ORF">H8R02_22905</name>
</gene>
<dbReference type="RefSeq" id="WP_187083820.1">
    <property type="nucleotide sequence ID" value="NZ_JACORU010000010.1"/>
</dbReference>
<dbReference type="AlphaFoldDB" id="A0A923S4X2"/>
<evidence type="ECO:0000313" key="2">
    <source>
        <dbReference type="EMBL" id="MBC5767333.1"/>
    </source>
</evidence>
<accession>A0A923S4X2</accession>
<comment type="caution">
    <text evidence="2">The sequence shown here is derived from an EMBL/GenBank/DDBJ whole genome shotgun (WGS) entry which is preliminary data.</text>
</comment>
<name>A0A923S4X2_9BURK</name>
<dbReference type="InterPro" id="IPR043729">
    <property type="entry name" value="DUF5672"/>
</dbReference>